<dbReference type="InterPro" id="IPR034660">
    <property type="entry name" value="DinB/YfiT-like"/>
</dbReference>
<organism evidence="1 2">
    <name type="scientific">Demequina lutea</name>
    <dbReference type="NCBI Taxonomy" id="431489"/>
    <lineage>
        <taxon>Bacteria</taxon>
        <taxon>Bacillati</taxon>
        <taxon>Actinomycetota</taxon>
        <taxon>Actinomycetes</taxon>
        <taxon>Micrococcales</taxon>
        <taxon>Demequinaceae</taxon>
        <taxon>Demequina</taxon>
    </lineage>
</organism>
<dbReference type="Pfam" id="PF08020">
    <property type="entry name" value="DUF1706"/>
    <property type="match status" value="1"/>
</dbReference>
<name>A0A7Z0CJH3_9MICO</name>
<dbReference type="PANTHER" id="PTHR40658">
    <property type="match status" value="1"/>
</dbReference>
<proteinExistence type="predicted"/>
<comment type="caution">
    <text evidence="1">The sequence shown here is derived from an EMBL/GenBank/DDBJ whole genome shotgun (WGS) entry which is preliminary data.</text>
</comment>
<sequence length="161" mass="17385">MSAMGHERIASAATDGLSKLLAVTDAHPGEGLGDAYLGRTTTDVLAHVHAWHALFEGWIAAHQEGGSVPYPAEGYSWKELDSLNEALYKAHAGRSYESVKDALLESHQMVMSLVAQIPESELVEVSRYEWLGDESLGDIAHECLGAHYEWALGILEAAGLT</sequence>
<dbReference type="InterPro" id="IPR012550">
    <property type="entry name" value="DUF1706"/>
</dbReference>
<accession>A0A7Z0CJH3</accession>
<dbReference type="OrthoDB" id="4484862at2"/>
<keyword evidence="2" id="KW-1185">Reference proteome</keyword>
<evidence type="ECO:0000313" key="2">
    <source>
        <dbReference type="Proteomes" id="UP000547973"/>
    </source>
</evidence>
<evidence type="ECO:0000313" key="1">
    <source>
        <dbReference type="EMBL" id="NYI40903.1"/>
    </source>
</evidence>
<protein>
    <recommendedName>
        <fullName evidence="3">ClbS/DfsB family four-helix bundle protein</fullName>
    </recommendedName>
</protein>
<dbReference type="AlphaFoldDB" id="A0A7Z0CJH3"/>
<reference evidence="1 2" key="1">
    <citation type="submission" date="2020-07" db="EMBL/GenBank/DDBJ databases">
        <title>Sequencing the genomes of 1000 actinobacteria strains.</title>
        <authorList>
            <person name="Klenk H.-P."/>
        </authorList>
    </citation>
    <scope>NUCLEOTIDE SEQUENCE [LARGE SCALE GENOMIC DNA]</scope>
    <source>
        <strain evidence="1 2">DSM 19970</strain>
    </source>
</reference>
<dbReference type="EMBL" id="JACBZO010000001">
    <property type="protein sequence ID" value="NYI40903.1"/>
    <property type="molecule type" value="Genomic_DNA"/>
</dbReference>
<dbReference type="RefSeq" id="WP_062075879.1">
    <property type="nucleotide sequence ID" value="NZ_BBRC01000014.1"/>
</dbReference>
<evidence type="ECO:0008006" key="3">
    <source>
        <dbReference type="Google" id="ProtNLM"/>
    </source>
</evidence>
<dbReference type="Proteomes" id="UP000547973">
    <property type="component" value="Unassembled WGS sequence"/>
</dbReference>
<dbReference type="PANTHER" id="PTHR40658:SF4">
    <property type="entry name" value="HYPOTHETICAL CYTOSOLIC PROTEIN"/>
    <property type="match status" value="1"/>
</dbReference>
<gene>
    <name evidence="1" type="ORF">BKA03_001022</name>
</gene>
<dbReference type="Gene3D" id="1.20.120.450">
    <property type="entry name" value="dinb family like domain"/>
    <property type="match status" value="1"/>
</dbReference>